<dbReference type="PANTHER" id="PTHR37028:SF4">
    <property type="entry name" value="ALMS MOTIF DOMAIN-CONTAINING PROTEIN"/>
    <property type="match status" value="1"/>
</dbReference>
<evidence type="ECO:0000313" key="2">
    <source>
        <dbReference type="Proteomes" id="UP000419144"/>
    </source>
</evidence>
<dbReference type="VEuPathDB" id="TriTrypDB:LtaPh_1300600"/>
<dbReference type="OrthoDB" id="272969at2759"/>
<dbReference type="EMBL" id="BLBS01000017">
    <property type="protein sequence ID" value="GET86851.1"/>
    <property type="molecule type" value="Genomic_DNA"/>
</dbReference>
<evidence type="ECO:0000313" key="1">
    <source>
        <dbReference type="EMBL" id="GET86851.1"/>
    </source>
</evidence>
<gene>
    <name evidence="1" type="ORF">LtaPh_1300600</name>
</gene>
<dbReference type="PANTHER" id="PTHR37028">
    <property type="entry name" value="UNNAMED PRODUCT-RELATED"/>
    <property type="match status" value="1"/>
</dbReference>
<reference evidence="1" key="1">
    <citation type="submission" date="2019-11" db="EMBL/GenBank/DDBJ databases">
        <title>Leishmania tarentolae CDS.</title>
        <authorList>
            <person name="Goto Y."/>
            <person name="Yamagishi J."/>
        </authorList>
    </citation>
    <scope>NUCLEOTIDE SEQUENCE [LARGE SCALE GENOMIC DNA]</scope>
    <source>
        <strain evidence="1">Parrot Tar II</strain>
    </source>
</reference>
<protein>
    <submittedName>
        <fullName evidence="1">Uncharacterized protein</fullName>
    </submittedName>
</protein>
<organism evidence="1 2">
    <name type="scientific">Leishmania tarentolae</name>
    <name type="common">Sauroleishmania tarentolae</name>
    <dbReference type="NCBI Taxonomy" id="5689"/>
    <lineage>
        <taxon>Eukaryota</taxon>
        <taxon>Discoba</taxon>
        <taxon>Euglenozoa</taxon>
        <taxon>Kinetoplastea</taxon>
        <taxon>Metakinetoplastina</taxon>
        <taxon>Trypanosomatida</taxon>
        <taxon>Trypanosomatidae</taxon>
        <taxon>Leishmaniinae</taxon>
        <taxon>Leishmania</taxon>
        <taxon>lizard Leishmania</taxon>
    </lineage>
</organism>
<accession>A0A640KCE3</accession>
<proteinExistence type="predicted"/>
<name>A0A640KCE3_LEITA</name>
<dbReference type="Proteomes" id="UP000419144">
    <property type="component" value="Unassembled WGS sequence"/>
</dbReference>
<comment type="caution">
    <text evidence="1">The sequence shown here is derived from an EMBL/GenBank/DDBJ whole genome shotgun (WGS) entry which is preliminary data.</text>
</comment>
<dbReference type="PROSITE" id="PS51257">
    <property type="entry name" value="PROKAR_LIPOPROTEIN"/>
    <property type="match status" value="1"/>
</dbReference>
<keyword evidence="2" id="KW-1185">Reference proteome</keyword>
<dbReference type="AlphaFoldDB" id="A0A640KCE3"/>
<sequence>MQEANKTLTTPLHIHTVTNTHTFSMSYSCARMGPPSFPNMGASTATVIPDVVCELSPVRSGRPNDAPVPVGERLLRYGELYQEKLREAQRHKHISEAVALESLVRPLSKELQRRPFVPTPSLHASAEAARQHRAERQSALLAERATAYTCQPAILPLSREMAAAERRRNGWMQVPVGDVLMERHKRVEGHLEEKRRKEVARFPFRPAISSRARTMKPSRPVVERLYKGAGNAGAETATFADVTNLPRSSGENTKTASVVTCQRLYEDAVARRARDQTQEKLAHLRSRNDFCPRTDTVSSLIASQRGDTTHERLLRPKAALDVARYECPEETFAPRINTFTGFERAPLSARIEMWKRRRSERLHHAVMARHEAEMRECTFHPSTRRPPSTLPHAHSCETVDNCTNTLSTIIDSAEELLRRVDLEASAPLPESGRCSSLLPGDRKLHGAVPADIVAALEEAAQVSEALRLFSHTNLDLDLSLQTSL</sequence>